<dbReference type="EMBL" id="KK365134">
    <property type="protein sequence ID" value="KCZ81983.1"/>
    <property type="molecule type" value="Genomic_DNA"/>
</dbReference>
<reference evidence="2" key="1">
    <citation type="submission" date="2013-02" db="EMBL/GenBank/DDBJ databases">
        <authorList>
            <consortium name="The Broad Institute Genome Sequencing Platform"/>
            <person name="Cuomo C."/>
            <person name="Becnel J."/>
            <person name="Sanscrainte N."/>
            <person name="Walker B."/>
            <person name="Young S.K."/>
            <person name="Zeng Q."/>
            <person name="Gargeya S."/>
            <person name="Fitzgerald M."/>
            <person name="Haas B."/>
            <person name="Abouelleil A."/>
            <person name="Alvarado L."/>
            <person name="Arachchi H.M."/>
            <person name="Berlin A.M."/>
            <person name="Chapman S.B."/>
            <person name="Dewar J."/>
            <person name="Goldberg J."/>
            <person name="Griggs A."/>
            <person name="Gujja S."/>
            <person name="Hansen M."/>
            <person name="Howarth C."/>
            <person name="Imamovic A."/>
            <person name="Larimer J."/>
            <person name="McCowan C."/>
            <person name="Murphy C."/>
            <person name="Neiman D."/>
            <person name="Pearson M."/>
            <person name="Priest M."/>
            <person name="Roberts A."/>
            <person name="Saif S."/>
            <person name="Shea T."/>
            <person name="Sisk P."/>
            <person name="Sykes S."/>
            <person name="Wortman J."/>
            <person name="Nusbaum C."/>
            <person name="Birren B."/>
        </authorList>
    </citation>
    <scope>NUCLEOTIDE SEQUENCE [LARGE SCALE GENOMIC DNA]</scope>
    <source>
        <strain evidence="2">PRA339</strain>
    </source>
</reference>
<evidence type="ECO:0000313" key="1">
    <source>
        <dbReference type="EMBL" id="KCZ81983.1"/>
    </source>
</evidence>
<reference evidence="1 2" key="2">
    <citation type="submission" date="2014-03" db="EMBL/GenBank/DDBJ databases">
        <title>The Genome Sequence of Anncaliia algerae insect isolate PRA339.</title>
        <authorList>
            <consortium name="The Broad Institute Genome Sequencing Platform"/>
            <consortium name="The Broad Institute Genome Sequencing Center for Infectious Disease"/>
            <person name="Cuomo C."/>
            <person name="Becnel J."/>
            <person name="Sanscrainte N."/>
            <person name="Walker B."/>
            <person name="Young S.K."/>
            <person name="Zeng Q."/>
            <person name="Gargeya S."/>
            <person name="Fitzgerald M."/>
            <person name="Haas B."/>
            <person name="Abouelleil A."/>
            <person name="Alvarado L."/>
            <person name="Arachchi H.M."/>
            <person name="Berlin A.M."/>
            <person name="Chapman S.B."/>
            <person name="Dewar J."/>
            <person name="Goldberg J."/>
            <person name="Griggs A."/>
            <person name="Gujja S."/>
            <person name="Hansen M."/>
            <person name="Howarth C."/>
            <person name="Imamovic A."/>
            <person name="Larimer J."/>
            <person name="McCowan C."/>
            <person name="Murphy C."/>
            <person name="Neiman D."/>
            <person name="Pearson M."/>
            <person name="Priest M."/>
            <person name="Roberts A."/>
            <person name="Saif S."/>
            <person name="Shea T."/>
            <person name="Sisk P."/>
            <person name="Sykes S."/>
            <person name="Wortman J."/>
            <person name="Nusbaum C."/>
            <person name="Birren B."/>
        </authorList>
    </citation>
    <scope>NUCLEOTIDE SEQUENCE [LARGE SCALE GENOMIC DNA]</scope>
    <source>
        <strain evidence="1 2">PRA339</strain>
    </source>
</reference>
<name>A0A059F3Y2_9MICR</name>
<dbReference type="AlphaFoldDB" id="A0A059F3Y2"/>
<keyword evidence="2" id="KW-1185">Reference proteome</keyword>
<protein>
    <submittedName>
        <fullName evidence="1">Uncharacterized protein</fullName>
    </submittedName>
</protein>
<gene>
    <name evidence="1" type="ORF">H312_00626</name>
</gene>
<accession>A0A059F3Y2</accession>
<dbReference type="HOGENOM" id="CLU_044348_4_0_1"/>
<dbReference type="VEuPathDB" id="MicrosporidiaDB:H312_00626"/>
<evidence type="ECO:0000313" key="2">
    <source>
        <dbReference type="Proteomes" id="UP000030655"/>
    </source>
</evidence>
<sequence>MFLSIKKNTGIKCNKTIVKWLNKCRKICLQYFAKHPTVIGGPGIAKEIYEAFLVKRKYNRNRTVRAQWIFCAYYVLTKKAFLHVARYTKRRNIGNNFQAYLGGYHYHI</sequence>
<dbReference type="Proteomes" id="UP000030655">
    <property type="component" value="Unassembled WGS sequence"/>
</dbReference>
<organism evidence="1 2">
    <name type="scientific">Anncaliia algerae PRA339</name>
    <dbReference type="NCBI Taxonomy" id="1288291"/>
    <lineage>
        <taxon>Eukaryota</taxon>
        <taxon>Fungi</taxon>
        <taxon>Fungi incertae sedis</taxon>
        <taxon>Microsporidia</taxon>
        <taxon>Tubulinosematoidea</taxon>
        <taxon>Tubulinosematidae</taxon>
        <taxon>Anncaliia</taxon>
    </lineage>
</organism>
<proteinExistence type="predicted"/>
<dbReference type="OrthoDB" id="5598606at2759"/>